<dbReference type="RefSeq" id="WP_137816219.1">
    <property type="nucleotide sequence ID" value="NZ_BJFL01000037.1"/>
</dbReference>
<feature type="transmembrane region" description="Helical" evidence="5">
    <location>
        <begin position="127"/>
        <end position="160"/>
    </location>
</feature>
<dbReference type="Pfam" id="PF04140">
    <property type="entry name" value="ICMT"/>
    <property type="match status" value="1"/>
</dbReference>
<keyword evidence="3 5" id="KW-1133">Transmembrane helix</keyword>
<feature type="transmembrane region" description="Helical" evidence="5">
    <location>
        <begin position="69"/>
        <end position="92"/>
    </location>
</feature>
<feature type="transmembrane region" description="Helical" evidence="5">
    <location>
        <begin position="39"/>
        <end position="57"/>
    </location>
</feature>
<name>A0A4D4J9C2_9PSEU</name>
<dbReference type="GO" id="GO:0016020">
    <property type="term" value="C:membrane"/>
    <property type="evidence" value="ECO:0007669"/>
    <property type="project" value="UniProtKB-SubCell"/>
</dbReference>
<dbReference type="Proteomes" id="UP000298860">
    <property type="component" value="Unassembled WGS sequence"/>
</dbReference>
<accession>A0A4D4J9C2</accession>
<dbReference type="Gene3D" id="1.20.120.1630">
    <property type="match status" value="1"/>
</dbReference>
<evidence type="ECO:0000256" key="5">
    <source>
        <dbReference type="SAM" id="Phobius"/>
    </source>
</evidence>
<gene>
    <name evidence="6" type="ORF">GTS_48940</name>
</gene>
<keyword evidence="7" id="KW-1185">Reference proteome</keyword>
<proteinExistence type="predicted"/>
<evidence type="ECO:0000256" key="1">
    <source>
        <dbReference type="ARBA" id="ARBA00004141"/>
    </source>
</evidence>
<comment type="caution">
    <text evidence="6">The sequence shown here is derived from an EMBL/GenBank/DDBJ whole genome shotgun (WGS) entry which is preliminary data.</text>
</comment>
<dbReference type="GO" id="GO:0004671">
    <property type="term" value="F:protein C-terminal S-isoprenylcysteine carboxyl O-methyltransferase activity"/>
    <property type="evidence" value="ECO:0007669"/>
    <property type="project" value="InterPro"/>
</dbReference>
<dbReference type="InterPro" id="IPR007269">
    <property type="entry name" value="ICMT_MeTrfase"/>
</dbReference>
<dbReference type="PANTHER" id="PTHR43847:SF1">
    <property type="entry name" value="BLL3993 PROTEIN"/>
    <property type="match status" value="1"/>
</dbReference>
<keyword evidence="2 5" id="KW-0812">Transmembrane</keyword>
<dbReference type="AlphaFoldDB" id="A0A4D4J9C2"/>
<sequence length="192" mass="21353">MLRILFWVFQASVLAWIAAEVILQVRQWRQGGKAKTTEWRSFGVIVLSIVVGNLLAGQAVRRVHALHIAVPYAALLVPAILLLWLGAGYRLWAIHTLGRFFRGVVHVQEGHEVVRSGPYRHLRHPSYAGALLAVVGIGLIWANVASWALFVGCALAGVLYRIRVEERVLHDGLGAEYADYAAHTRRLVPGIW</sequence>
<organism evidence="6 7">
    <name type="scientific">Gandjariella thermophila</name>
    <dbReference type="NCBI Taxonomy" id="1931992"/>
    <lineage>
        <taxon>Bacteria</taxon>
        <taxon>Bacillati</taxon>
        <taxon>Actinomycetota</taxon>
        <taxon>Actinomycetes</taxon>
        <taxon>Pseudonocardiales</taxon>
        <taxon>Pseudonocardiaceae</taxon>
        <taxon>Gandjariella</taxon>
    </lineage>
</organism>
<reference evidence="7" key="1">
    <citation type="submission" date="2019-04" db="EMBL/GenBank/DDBJ databases">
        <title>Draft genome sequence of Pseudonocardiaceae bacterium SL3-2-4.</title>
        <authorList>
            <person name="Ningsih F."/>
            <person name="Yokota A."/>
            <person name="Sakai Y."/>
            <person name="Nanatani K."/>
            <person name="Yabe S."/>
            <person name="Oetari A."/>
            <person name="Sjamsuridzal W."/>
        </authorList>
    </citation>
    <scope>NUCLEOTIDE SEQUENCE [LARGE SCALE GENOMIC DNA]</scope>
    <source>
        <strain evidence="7">SL3-2-4</strain>
    </source>
</reference>
<protein>
    <recommendedName>
        <fullName evidence="8">Isoprenylcysteine carboxyl methyltransferase</fullName>
    </recommendedName>
</protein>
<evidence type="ECO:0000256" key="2">
    <source>
        <dbReference type="ARBA" id="ARBA00022692"/>
    </source>
</evidence>
<dbReference type="EMBL" id="BJFL01000037">
    <property type="protein sequence ID" value="GDY33261.1"/>
    <property type="molecule type" value="Genomic_DNA"/>
</dbReference>
<keyword evidence="4 5" id="KW-0472">Membrane</keyword>
<evidence type="ECO:0000313" key="7">
    <source>
        <dbReference type="Proteomes" id="UP000298860"/>
    </source>
</evidence>
<dbReference type="OrthoDB" id="7203053at2"/>
<dbReference type="PANTHER" id="PTHR43847">
    <property type="entry name" value="BLL3993 PROTEIN"/>
    <property type="match status" value="1"/>
</dbReference>
<evidence type="ECO:0000256" key="4">
    <source>
        <dbReference type="ARBA" id="ARBA00023136"/>
    </source>
</evidence>
<evidence type="ECO:0008006" key="8">
    <source>
        <dbReference type="Google" id="ProtNLM"/>
    </source>
</evidence>
<evidence type="ECO:0000256" key="3">
    <source>
        <dbReference type="ARBA" id="ARBA00022989"/>
    </source>
</evidence>
<comment type="subcellular location">
    <subcellularLocation>
        <location evidence="1">Membrane</location>
        <topology evidence="1">Multi-pass membrane protein</topology>
    </subcellularLocation>
</comment>
<dbReference type="InterPro" id="IPR052527">
    <property type="entry name" value="Metal_cation-efflux_comp"/>
</dbReference>
<evidence type="ECO:0000313" key="6">
    <source>
        <dbReference type="EMBL" id="GDY33261.1"/>
    </source>
</evidence>